<keyword evidence="2" id="KW-0378">Hydrolase</keyword>
<dbReference type="Proteomes" id="UP001140949">
    <property type="component" value="Unassembled WGS sequence"/>
</dbReference>
<dbReference type="AlphaFoldDB" id="A0AAX6DYY3"/>
<evidence type="ECO:0000313" key="2">
    <source>
        <dbReference type="EMBL" id="KAJ6796931.1"/>
    </source>
</evidence>
<feature type="region of interest" description="Disordered" evidence="1">
    <location>
        <begin position="36"/>
        <end position="62"/>
    </location>
</feature>
<evidence type="ECO:0000313" key="3">
    <source>
        <dbReference type="Proteomes" id="UP001140949"/>
    </source>
</evidence>
<reference evidence="2" key="2">
    <citation type="submission" date="2023-04" db="EMBL/GenBank/DDBJ databases">
        <authorList>
            <person name="Bruccoleri R.E."/>
            <person name="Oakeley E.J."/>
            <person name="Faust A.-M."/>
            <person name="Dessus-Babus S."/>
            <person name="Altorfer M."/>
            <person name="Burckhardt D."/>
            <person name="Oertli M."/>
            <person name="Naumann U."/>
            <person name="Petersen F."/>
            <person name="Wong J."/>
        </authorList>
    </citation>
    <scope>NUCLEOTIDE SEQUENCE</scope>
    <source>
        <strain evidence="2">GSM-AAB239-AS_SAM_17_03QT</strain>
        <tissue evidence="2">Leaf</tissue>
    </source>
</reference>
<evidence type="ECO:0000256" key="1">
    <source>
        <dbReference type="SAM" id="MobiDB-lite"/>
    </source>
</evidence>
<proteinExistence type="predicted"/>
<dbReference type="EMBL" id="JANAVB010041219">
    <property type="protein sequence ID" value="KAJ6796931.1"/>
    <property type="molecule type" value="Genomic_DNA"/>
</dbReference>
<feature type="compositionally biased region" description="Basic and acidic residues" evidence="1">
    <location>
        <begin position="36"/>
        <end position="48"/>
    </location>
</feature>
<reference evidence="2" key="1">
    <citation type="journal article" date="2023" name="GigaByte">
        <title>Genome assembly of the bearded iris, Iris pallida Lam.</title>
        <authorList>
            <person name="Bruccoleri R.E."/>
            <person name="Oakeley E.J."/>
            <person name="Faust A.M.E."/>
            <person name="Altorfer M."/>
            <person name="Dessus-Babus S."/>
            <person name="Burckhardt D."/>
            <person name="Oertli M."/>
            <person name="Naumann U."/>
            <person name="Petersen F."/>
            <person name="Wong J."/>
        </authorList>
    </citation>
    <scope>NUCLEOTIDE SEQUENCE</scope>
    <source>
        <strain evidence="2">GSM-AAB239-AS_SAM_17_03QT</strain>
    </source>
</reference>
<protein>
    <submittedName>
        <fullName evidence="2">Aspartyl protease</fullName>
    </submittedName>
</protein>
<comment type="caution">
    <text evidence="2">The sequence shown here is derived from an EMBL/GenBank/DDBJ whole genome shotgun (WGS) entry which is preliminary data.</text>
</comment>
<organism evidence="2 3">
    <name type="scientific">Iris pallida</name>
    <name type="common">Sweet iris</name>
    <dbReference type="NCBI Taxonomy" id="29817"/>
    <lineage>
        <taxon>Eukaryota</taxon>
        <taxon>Viridiplantae</taxon>
        <taxon>Streptophyta</taxon>
        <taxon>Embryophyta</taxon>
        <taxon>Tracheophyta</taxon>
        <taxon>Spermatophyta</taxon>
        <taxon>Magnoliopsida</taxon>
        <taxon>Liliopsida</taxon>
        <taxon>Asparagales</taxon>
        <taxon>Iridaceae</taxon>
        <taxon>Iridoideae</taxon>
        <taxon>Irideae</taxon>
        <taxon>Iris</taxon>
    </lineage>
</organism>
<keyword evidence="3" id="KW-1185">Reference proteome</keyword>
<sequence length="62" mass="6957">MGVKWELSEFATSPTTRGLLMFGLFANLKGRKQWEKPLRRRPSCEGRESAPLPKPAIPMGSL</sequence>
<keyword evidence="2" id="KW-0645">Protease</keyword>
<name>A0AAX6DYY3_IRIPA</name>
<accession>A0AAX6DYY3</accession>
<dbReference type="GO" id="GO:0006508">
    <property type="term" value="P:proteolysis"/>
    <property type="evidence" value="ECO:0007669"/>
    <property type="project" value="UniProtKB-KW"/>
</dbReference>
<gene>
    <name evidence="2" type="ORF">M6B38_220980</name>
</gene>
<dbReference type="GO" id="GO:0008233">
    <property type="term" value="F:peptidase activity"/>
    <property type="evidence" value="ECO:0007669"/>
    <property type="project" value="UniProtKB-KW"/>
</dbReference>